<dbReference type="KEGG" id="egl:EGR_02657"/>
<comment type="caution">
    <text evidence="4">The sequence shown here is derived from an EMBL/GenBank/DDBJ whole genome shotgun (WGS) entry which is preliminary data.</text>
</comment>
<evidence type="ECO:0000259" key="3">
    <source>
        <dbReference type="PROSITE" id="PS50238"/>
    </source>
</evidence>
<dbReference type="RefSeq" id="XP_024353721.1">
    <property type="nucleotide sequence ID" value="XM_024491906.1"/>
</dbReference>
<dbReference type="Gene3D" id="1.10.555.10">
    <property type="entry name" value="Rho GTPase activation protein"/>
    <property type="match status" value="1"/>
</dbReference>
<feature type="domain" description="Rho-GAP" evidence="3">
    <location>
        <begin position="191"/>
        <end position="465"/>
    </location>
</feature>
<dbReference type="AlphaFoldDB" id="W6ULW0"/>
<proteinExistence type="predicted"/>
<sequence length="717" mass="79463">MLQRAAGLAAGEESEEAWYLVHLFQRTQPRELLRICHFTLATFLELNYEYFDEGWPLQSRLIGSSTFASAASSSSSLCQRGCMLKGKAERFRPRSPPPPQTAEATPPVTPGRQPSGGGQTERSVFATPKSTSKRLAWLKGKYLLPSKLSVFTPTSSPAPTMSMNRSVSVVTPSTTSAKFASTSTSDFQHLSDVNKRLQRLPYYENPDYILCRYISDYMLQTSDLLSTEGLFRRPGSLSRTKQLYSDLKECLVDRSVGKGIVRSGVSLTCLSDASNTVPKSMVRHIQNHHSERRAAVYDLLNSALVYDVTSVLLRCLSSTRVNATSDSGLIPPEATDLFVKTTSLQYNLKDGDPVYSLDPTTDWMHLLCHGRQLLAYRIIIQLLLPAPERQLLLKLLALLHKIASNTQETRMSSEALARCLAVAVFGIPDDAVAMGHYIDTLINLIELFEDLEILPRMIYQQVRSFLKSKLGTSPMKNPTRVRVNQTNCSSVLVDKSVLKRSWATCQVSIDTSDLSSTSSGKENRSFPLSHLCLWSKISPARTRHSRTPSPISRRSSVSSTTTTTHRTPSKMFSAMQRRRPRAPSPLLVWKKQRSVLSMKKSKSLCLSTDARDTKSDSVIRISRYTKLLRRGACFLDGEVLGNLGICAKEAGGRGVATWVSVPRRVRRWAVAGKLVVGGLERFNPSFAACYAAAGGSLVSDVGNWQVSAFTMCIRCHL</sequence>
<dbReference type="EMBL" id="APAU02000012">
    <property type="protein sequence ID" value="EUB62525.1"/>
    <property type="molecule type" value="Genomic_DNA"/>
</dbReference>
<keyword evidence="5" id="KW-1185">Reference proteome</keyword>
<protein>
    <recommendedName>
        <fullName evidence="3">Rho-GAP domain-containing protein</fullName>
    </recommendedName>
</protein>
<feature type="region of interest" description="Disordered" evidence="2">
    <location>
        <begin position="541"/>
        <end position="577"/>
    </location>
</feature>
<dbReference type="CTD" id="36338372"/>
<dbReference type="GO" id="GO:0005737">
    <property type="term" value="C:cytoplasm"/>
    <property type="evidence" value="ECO:0007669"/>
    <property type="project" value="TreeGrafter"/>
</dbReference>
<feature type="compositionally biased region" description="Low complexity" evidence="2">
    <location>
        <begin position="547"/>
        <end position="566"/>
    </location>
</feature>
<evidence type="ECO:0000313" key="5">
    <source>
        <dbReference type="Proteomes" id="UP000019149"/>
    </source>
</evidence>
<name>W6ULW0_ECHGR</name>
<dbReference type="OrthoDB" id="6236246at2759"/>
<dbReference type="SMART" id="SM00324">
    <property type="entry name" value="RhoGAP"/>
    <property type="match status" value="1"/>
</dbReference>
<accession>W6ULW0</accession>
<dbReference type="PROSITE" id="PS50238">
    <property type="entry name" value="RHOGAP"/>
    <property type="match status" value="1"/>
</dbReference>
<dbReference type="InterPro" id="IPR008936">
    <property type="entry name" value="Rho_GTPase_activation_prot"/>
</dbReference>
<feature type="region of interest" description="Disordered" evidence="2">
    <location>
        <begin position="89"/>
        <end position="128"/>
    </location>
</feature>
<dbReference type="Proteomes" id="UP000019149">
    <property type="component" value="Unassembled WGS sequence"/>
</dbReference>
<organism evidence="4 5">
    <name type="scientific">Echinococcus granulosus</name>
    <name type="common">Hydatid tapeworm</name>
    <dbReference type="NCBI Taxonomy" id="6210"/>
    <lineage>
        <taxon>Eukaryota</taxon>
        <taxon>Metazoa</taxon>
        <taxon>Spiralia</taxon>
        <taxon>Lophotrochozoa</taxon>
        <taxon>Platyhelminthes</taxon>
        <taxon>Cestoda</taxon>
        <taxon>Eucestoda</taxon>
        <taxon>Cyclophyllidea</taxon>
        <taxon>Taeniidae</taxon>
        <taxon>Echinococcus</taxon>
        <taxon>Echinococcus granulosus group</taxon>
    </lineage>
</organism>
<evidence type="ECO:0000313" key="4">
    <source>
        <dbReference type="EMBL" id="EUB62525.1"/>
    </source>
</evidence>
<gene>
    <name evidence="4" type="ORF">EGR_02657</name>
</gene>
<dbReference type="GO" id="GO:0007165">
    <property type="term" value="P:signal transduction"/>
    <property type="evidence" value="ECO:0007669"/>
    <property type="project" value="InterPro"/>
</dbReference>
<dbReference type="GeneID" id="36338372"/>
<evidence type="ECO:0000256" key="2">
    <source>
        <dbReference type="SAM" id="MobiDB-lite"/>
    </source>
</evidence>
<dbReference type="GO" id="GO:0005096">
    <property type="term" value="F:GTPase activator activity"/>
    <property type="evidence" value="ECO:0007669"/>
    <property type="project" value="UniProtKB-KW"/>
</dbReference>
<dbReference type="STRING" id="6210.W6ULW0"/>
<dbReference type="InterPro" id="IPR000198">
    <property type="entry name" value="RhoGAP_dom"/>
</dbReference>
<dbReference type="GO" id="GO:0051056">
    <property type="term" value="P:regulation of small GTPase mediated signal transduction"/>
    <property type="evidence" value="ECO:0007669"/>
    <property type="project" value="TreeGrafter"/>
</dbReference>
<dbReference type="OMA" id="AMGHYID"/>
<keyword evidence="1" id="KW-0343">GTPase activation</keyword>
<evidence type="ECO:0000256" key="1">
    <source>
        <dbReference type="ARBA" id="ARBA00022468"/>
    </source>
</evidence>
<dbReference type="SUPFAM" id="SSF48350">
    <property type="entry name" value="GTPase activation domain, GAP"/>
    <property type="match status" value="1"/>
</dbReference>
<dbReference type="PANTHER" id="PTHR14963">
    <property type="entry name" value="RHO GTPASE ACTIVATING PROTEIN 18,19-RELATED"/>
    <property type="match status" value="1"/>
</dbReference>
<dbReference type="PANTHER" id="PTHR14963:SF7">
    <property type="entry name" value="RHO GTPASE-ACTIVATING PROTEIN 19"/>
    <property type="match status" value="1"/>
</dbReference>
<dbReference type="Pfam" id="PF00620">
    <property type="entry name" value="RhoGAP"/>
    <property type="match status" value="1"/>
</dbReference>
<reference evidence="4 5" key="1">
    <citation type="journal article" date="2013" name="Nat. Genet.">
        <title>The genome of the hydatid tapeworm Echinococcus granulosus.</title>
        <authorList>
            <person name="Zheng H."/>
            <person name="Zhang W."/>
            <person name="Zhang L."/>
            <person name="Zhang Z."/>
            <person name="Li J."/>
            <person name="Lu G."/>
            <person name="Zhu Y."/>
            <person name="Wang Y."/>
            <person name="Huang Y."/>
            <person name="Liu J."/>
            <person name="Kang H."/>
            <person name="Chen J."/>
            <person name="Wang L."/>
            <person name="Chen A."/>
            <person name="Yu S."/>
            <person name="Gao Z."/>
            <person name="Jin L."/>
            <person name="Gu W."/>
            <person name="Wang Z."/>
            <person name="Zhao L."/>
            <person name="Shi B."/>
            <person name="Wen H."/>
            <person name="Lin R."/>
            <person name="Jones M.K."/>
            <person name="Brejova B."/>
            <person name="Vinar T."/>
            <person name="Zhao G."/>
            <person name="McManus D.P."/>
            <person name="Chen Z."/>
            <person name="Zhou Y."/>
            <person name="Wang S."/>
        </authorList>
    </citation>
    <scope>NUCLEOTIDE SEQUENCE [LARGE SCALE GENOMIC DNA]</scope>
</reference>